<evidence type="ECO:0000313" key="1">
    <source>
        <dbReference type="EMBL" id="KAH6649455.1"/>
    </source>
</evidence>
<keyword evidence="2" id="KW-1185">Reference proteome</keyword>
<protein>
    <submittedName>
        <fullName evidence="1">Uncharacterized protein</fullName>
    </submittedName>
</protein>
<dbReference type="Proteomes" id="UP000724584">
    <property type="component" value="Unassembled WGS sequence"/>
</dbReference>
<proteinExistence type="predicted"/>
<gene>
    <name evidence="1" type="ORF">F5144DRAFT_624658</name>
</gene>
<name>A0ACB7PKQ0_9PEZI</name>
<comment type="caution">
    <text evidence="1">The sequence shown here is derived from an EMBL/GenBank/DDBJ whole genome shotgun (WGS) entry which is preliminary data.</text>
</comment>
<reference evidence="1 2" key="1">
    <citation type="journal article" date="2021" name="Nat. Commun.">
        <title>Genetic determinants of endophytism in the Arabidopsis root mycobiome.</title>
        <authorList>
            <person name="Mesny F."/>
            <person name="Miyauchi S."/>
            <person name="Thiergart T."/>
            <person name="Pickel B."/>
            <person name="Atanasova L."/>
            <person name="Karlsson M."/>
            <person name="Huettel B."/>
            <person name="Barry K.W."/>
            <person name="Haridas S."/>
            <person name="Chen C."/>
            <person name="Bauer D."/>
            <person name="Andreopoulos W."/>
            <person name="Pangilinan J."/>
            <person name="LaButti K."/>
            <person name="Riley R."/>
            <person name="Lipzen A."/>
            <person name="Clum A."/>
            <person name="Drula E."/>
            <person name="Henrissat B."/>
            <person name="Kohler A."/>
            <person name="Grigoriev I.V."/>
            <person name="Martin F.M."/>
            <person name="Hacquard S."/>
        </authorList>
    </citation>
    <scope>NUCLEOTIDE SEQUENCE [LARGE SCALE GENOMIC DNA]</scope>
    <source>
        <strain evidence="1 2">MPI-SDFR-AT-0079</strain>
    </source>
</reference>
<sequence>MQLSSLFLSATSLLAQAASAKWILAASDPRLQPYPVAKVQADTEPAPIGFTLSTNRPLAEITIGYGGDIGPDFYLRQMDSGMFMLLKGEGAIDDESDTTGPFAVKDGLFVFDAEGVRDDLEWVTCEDEYHHFDIYLDFKSNADTRDSACKPTDLRAFERN</sequence>
<accession>A0ACB7PKQ0</accession>
<evidence type="ECO:0000313" key="2">
    <source>
        <dbReference type="Proteomes" id="UP000724584"/>
    </source>
</evidence>
<organism evidence="1 2">
    <name type="scientific">Chaetomium tenue</name>
    <dbReference type="NCBI Taxonomy" id="1854479"/>
    <lineage>
        <taxon>Eukaryota</taxon>
        <taxon>Fungi</taxon>
        <taxon>Dikarya</taxon>
        <taxon>Ascomycota</taxon>
        <taxon>Pezizomycotina</taxon>
        <taxon>Sordariomycetes</taxon>
        <taxon>Sordariomycetidae</taxon>
        <taxon>Sordariales</taxon>
        <taxon>Chaetomiaceae</taxon>
        <taxon>Chaetomium</taxon>
    </lineage>
</organism>
<dbReference type="EMBL" id="JAGIZQ010000001">
    <property type="protein sequence ID" value="KAH6649455.1"/>
    <property type="molecule type" value="Genomic_DNA"/>
</dbReference>